<dbReference type="CDD" id="cd13868">
    <property type="entry name" value="CuRO_2_CotA_like"/>
    <property type="match status" value="1"/>
</dbReference>
<evidence type="ECO:0000313" key="5">
    <source>
        <dbReference type="Proteomes" id="UP000309215"/>
    </source>
</evidence>
<evidence type="ECO:0000259" key="3">
    <source>
        <dbReference type="Pfam" id="PF07732"/>
    </source>
</evidence>
<dbReference type="InterPro" id="IPR045087">
    <property type="entry name" value="Cu-oxidase_fam"/>
</dbReference>
<protein>
    <submittedName>
        <fullName evidence="4">Multicopper oxidase family protein</fullName>
    </submittedName>
</protein>
<feature type="domain" description="Plastocyanin-like" evidence="2">
    <location>
        <begin position="423"/>
        <end position="533"/>
    </location>
</feature>
<feature type="domain" description="Plastocyanin-like" evidence="3">
    <location>
        <begin position="70"/>
        <end position="202"/>
    </location>
</feature>
<dbReference type="InterPro" id="IPR008972">
    <property type="entry name" value="Cupredoxin"/>
</dbReference>
<dbReference type="AlphaFoldDB" id="A0A4U1IW32"/>
<dbReference type="CDD" id="cd13891">
    <property type="entry name" value="CuRO_3_CotA_like"/>
    <property type="match status" value="1"/>
</dbReference>
<accession>A0A4U1IW32</accession>
<comment type="caution">
    <text evidence="4">The sequence shown here is derived from an EMBL/GenBank/DDBJ whole genome shotgun (WGS) entry which is preliminary data.</text>
</comment>
<dbReference type="InterPro" id="IPR011706">
    <property type="entry name" value="Cu-oxidase_C"/>
</dbReference>
<dbReference type="GO" id="GO:0005507">
    <property type="term" value="F:copper ion binding"/>
    <property type="evidence" value="ECO:0007669"/>
    <property type="project" value="InterPro"/>
</dbReference>
<dbReference type="PANTHER" id="PTHR48267:SF1">
    <property type="entry name" value="BILIRUBIN OXIDASE"/>
    <property type="match status" value="1"/>
</dbReference>
<dbReference type="CDD" id="cd13844">
    <property type="entry name" value="CuRO_1_BOD_CotA_like"/>
    <property type="match status" value="1"/>
</dbReference>
<dbReference type="InterPro" id="IPR011707">
    <property type="entry name" value="Cu-oxidase-like_N"/>
</dbReference>
<dbReference type="Gene3D" id="2.60.40.420">
    <property type="entry name" value="Cupredoxins - blue copper proteins"/>
    <property type="match status" value="3"/>
</dbReference>
<dbReference type="GO" id="GO:0016491">
    <property type="term" value="F:oxidoreductase activity"/>
    <property type="evidence" value="ECO:0007669"/>
    <property type="project" value="InterPro"/>
</dbReference>
<dbReference type="EMBL" id="SSMQ01000064">
    <property type="protein sequence ID" value="TKC98742.1"/>
    <property type="molecule type" value="Genomic_DNA"/>
</dbReference>
<keyword evidence="5" id="KW-1185">Reference proteome</keyword>
<dbReference type="PANTHER" id="PTHR48267">
    <property type="entry name" value="CUPREDOXIN SUPERFAMILY PROTEIN"/>
    <property type="match status" value="1"/>
</dbReference>
<dbReference type="Proteomes" id="UP000309215">
    <property type="component" value="Unassembled WGS sequence"/>
</dbReference>
<dbReference type="Pfam" id="PF07731">
    <property type="entry name" value="Cu-oxidase_2"/>
    <property type="match status" value="1"/>
</dbReference>
<proteinExistence type="predicted"/>
<reference evidence="4 5" key="1">
    <citation type="submission" date="2019-04" db="EMBL/GenBank/DDBJ databases">
        <authorList>
            <person name="Li Y."/>
            <person name="Wang J."/>
        </authorList>
    </citation>
    <scope>NUCLEOTIDE SEQUENCE [LARGE SCALE GENOMIC DNA]</scope>
    <source>
        <strain evidence="4 5">DSM 14668</strain>
    </source>
</reference>
<feature type="region of interest" description="Disordered" evidence="1">
    <location>
        <begin position="1"/>
        <end position="28"/>
    </location>
</feature>
<dbReference type="SUPFAM" id="SSF49503">
    <property type="entry name" value="Cupredoxins"/>
    <property type="match status" value="3"/>
</dbReference>
<evidence type="ECO:0000256" key="1">
    <source>
        <dbReference type="SAM" id="MobiDB-lite"/>
    </source>
</evidence>
<organism evidence="4 5">
    <name type="scientific">Polyangium fumosum</name>
    <dbReference type="NCBI Taxonomy" id="889272"/>
    <lineage>
        <taxon>Bacteria</taxon>
        <taxon>Pseudomonadati</taxon>
        <taxon>Myxococcota</taxon>
        <taxon>Polyangia</taxon>
        <taxon>Polyangiales</taxon>
        <taxon>Polyangiaceae</taxon>
        <taxon>Polyangium</taxon>
    </lineage>
</organism>
<dbReference type="Pfam" id="PF07732">
    <property type="entry name" value="Cu-oxidase_3"/>
    <property type="match status" value="1"/>
</dbReference>
<evidence type="ECO:0000313" key="4">
    <source>
        <dbReference type="EMBL" id="TKC98742.1"/>
    </source>
</evidence>
<dbReference type="OrthoDB" id="9757546at2"/>
<evidence type="ECO:0000259" key="2">
    <source>
        <dbReference type="Pfam" id="PF07731"/>
    </source>
</evidence>
<gene>
    <name evidence="4" type="ORF">E8A74_40275</name>
</gene>
<name>A0A4U1IW32_9BACT</name>
<sequence length="541" mass="61631">MTCGKGRTPHVHKPFNASSRVAPSRPDTVPKFVDPVPIPETLQPVGHQKGVPLFQITMRQVEQQLHRDFPPTTVWGYEGQYPGPTIEARVRQPILVRYLSELPITHLLPIDTSVHGAATYLPQVRTVVHLHDGELPAEADGHPEAWFTPRLTTHGPMFTTNLFRYPNRQRPTTLWYHDHAMGITRLNIYAGLAGFYLLRDENDARLDLPSGPFELPLLIQDRSFNRDGSLQYPATIPPEFFGNTNLVNGKVWPFLEVEPRRYRFRLLNGANARFYNLMLKPAISMIQIGGDGGYLKRAVAVKEILLAPAERADVIIDFTGLEGATVTMTNDAPTPFPTGTPPARHTRVVMQFRVTLPRSGRDRSRIPRDLPAGPFPRLRDVVRSRDLILDQQKDHMGRQMSLLGIRDMHGRPLPLHWGDATTEKPRLGTVEIWRLINTTVDTHPIHLHLVRFLILDRQPFDVERFRSAGELVFTGPAVPAAENERGMKDTVRANPGEVTRFAVRFGRYTGEFVWHCHILEHEDMEMMRRMEVIAEDSNRRR</sequence>